<dbReference type="Proteomes" id="UP000300381">
    <property type="component" value="Unassembled WGS sequence"/>
</dbReference>
<keyword evidence="5" id="KW-1185">Reference proteome</keyword>
<dbReference type="InterPro" id="IPR039424">
    <property type="entry name" value="SBP_5"/>
</dbReference>
<evidence type="ECO:0000313" key="5">
    <source>
        <dbReference type="Proteomes" id="UP000303581"/>
    </source>
</evidence>
<dbReference type="EMBL" id="BJCR01000066">
    <property type="protein sequence ID" value="GCL69903.1"/>
    <property type="molecule type" value="Genomic_DNA"/>
</dbReference>
<protein>
    <submittedName>
        <fullName evidence="3">Diguanylate phosphodiesterase</fullName>
    </submittedName>
</protein>
<reference evidence="4 5" key="1">
    <citation type="submission" date="2019-03" db="EMBL/GenBank/DDBJ databases">
        <title>Draft genome sequences of two Veillonella tobetsuensis clinical isolates from intraoperative bronchial fluids of elderly patients with pulmonary carcinoma.</title>
        <authorList>
            <person name="Akiyama T."/>
        </authorList>
    </citation>
    <scope>NUCLEOTIDE SEQUENCE [LARGE SCALE GENOMIC DNA]</scope>
    <source>
        <strain evidence="2 4">PAGU 1578</strain>
        <strain evidence="3 5">PAGU 1579</strain>
    </source>
</reference>
<dbReference type="PIRSF" id="PIRSF002741">
    <property type="entry name" value="MppA"/>
    <property type="match status" value="1"/>
</dbReference>
<comment type="caution">
    <text evidence="3">The sequence shown here is derived from an EMBL/GenBank/DDBJ whole genome shotgun (WGS) entry which is preliminary data.</text>
</comment>
<dbReference type="GO" id="GO:0042597">
    <property type="term" value="C:periplasmic space"/>
    <property type="evidence" value="ECO:0007669"/>
    <property type="project" value="UniProtKB-ARBA"/>
</dbReference>
<dbReference type="Pfam" id="PF00496">
    <property type="entry name" value="SBP_bac_5"/>
    <property type="match status" value="1"/>
</dbReference>
<dbReference type="PROSITE" id="PS51257">
    <property type="entry name" value="PROKAR_LIPOPROTEIN"/>
    <property type="match status" value="1"/>
</dbReference>
<dbReference type="GO" id="GO:0043190">
    <property type="term" value="C:ATP-binding cassette (ABC) transporter complex"/>
    <property type="evidence" value="ECO:0007669"/>
    <property type="project" value="InterPro"/>
</dbReference>
<evidence type="ECO:0000313" key="2">
    <source>
        <dbReference type="EMBL" id="GCL67578.1"/>
    </source>
</evidence>
<dbReference type="Gene3D" id="3.10.105.10">
    <property type="entry name" value="Dipeptide-binding Protein, Domain 3"/>
    <property type="match status" value="1"/>
</dbReference>
<dbReference type="SUPFAM" id="SSF53850">
    <property type="entry name" value="Periplasmic binding protein-like II"/>
    <property type="match status" value="1"/>
</dbReference>
<dbReference type="RefSeq" id="WP_137660911.1">
    <property type="nucleotide sequence ID" value="NZ_BJCQ01000026.1"/>
</dbReference>
<proteinExistence type="predicted"/>
<name>A0A480B8L3_9FIRM</name>
<accession>A0A480B8L3</accession>
<dbReference type="InterPro" id="IPR030678">
    <property type="entry name" value="Peptide/Ni-bd"/>
</dbReference>
<feature type="domain" description="Solute-binding protein family 5" evidence="1">
    <location>
        <begin position="72"/>
        <end position="433"/>
    </location>
</feature>
<organism evidence="3 5">
    <name type="scientific">Veillonella tobetsuensis</name>
    <dbReference type="NCBI Taxonomy" id="1110546"/>
    <lineage>
        <taxon>Bacteria</taxon>
        <taxon>Bacillati</taxon>
        <taxon>Bacillota</taxon>
        <taxon>Negativicutes</taxon>
        <taxon>Veillonellales</taxon>
        <taxon>Veillonellaceae</taxon>
        <taxon>Veillonella</taxon>
    </lineage>
</organism>
<dbReference type="InterPro" id="IPR000914">
    <property type="entry name" value="SBP_5_dom"/>
</dbReference>
<evidence type="ECO:0000313" key="3">
    <source>
        <dbReference type="EMBL" id="GCL69903.1"/>
    </source>
</evidence>
<dbReference type="CDD" id="cd08490">
    <property type="entry name" value="PBP2_NikA_DppA_OppA_like_3"/>
    <property type="match status" value="1"/>
</dbReference>
<gene>
    <name evidence="2" type="ORF">PAGU1578_11990</name>
    <name evidence="3" type="ORF">PAGU1579_16720</name>
</gene>
<dbReference type="AlphaFoldDB" id="A0A480B8L3"/>
<dbReference type="GO" id="GO:0015833">
    <property type="term" value="P:peptide transport"/>
    <property type="evidence" value="ECO:0007669"/>
    <property type="project" value="TreeGrafter"/>
</dbReference>
<dbReference type="Proteomes" id="UP000303581">
    <property type="component" value="Unassembled WGS sequence"/>
</dbReference>
<evidence type="ECO:0000259" key="1">
    <source>
        <dbReference type="Pfam" id="PF00496"/>
    </source>
</evidence>
<dbReference type="Gene3D" id="3.40.190.10">
    <property type="entry name" value="Periplasmic binding protein-like II"/>
    <property type="match status" value="1"/>
</dbReference>
<dbReference type="EMBL" id="BJCQ01000026">
    <property type="protein sequence ID" value="GCL67578.1"/>
    <property type="molecule type" value="Genomic_DNA"/>
</dbReference>
<dbReference type="GO" id="GO:1904680">
    <property type="term" value="F:peptide transmembrane transporter activity"/>
    <property type="evidence" value="ECO:0007669"/>
    <property type="project" value="TreeGrafter"/>
</dbReference>
<dbReference type="PANTHER" id="PTHR30290">
    <property type="entry name" value="PERIPLASMIC BINDING COMPONENT OF ABC TRANSPORTER"/>
    <property type="match status" value="1"/>
</dbReference>
<dbReference type="PANTHER" id="PTHR30290:SF81">
    <property type="entry name" value="OLIGOPEPTIDE-BINDING PROTEIN OPPA"/>
    <property type="match status" value="1"/>
</dbReference>
<evidence type="ECO:0000313" key="4">
    <source>
        <dbReference type="Proteomes" id="UP000300381"/>
    </source>
</evidence>
<sequence length="518" mass="57912">MGLKKYSLFGAFILLVGALIFSGCGKDTNKDTLKVGAMSYAETLEPTENYFSWGIVRYGIGENLVKFDDSMKPQPWIASSWSVGDDYKTWTFSINDKVNFSNGRKVTAQAVKESLERTFEKSKRAKSFFAYDSMEANGQTLTIHTDKVYPNLPGLLGDPLFLIVDVQSERDGRDFSKEGPIATGPYVPISFTKERIELDKNENYWDGDVGFKHVVVDSINDVNSRAMALQAGDIDMAVNIAAGEYGLFKDNKDYIIEETPSLRVVMVRMNHNGYLNDINVRRALVAGADRENYAKKLFKDTFVAGRTPLPPSLNYGYNDIKIPETYNVERAKALLAQSGWVDTDGDGYVDKDGKKLRLNFYTYTARPEVILYAEALQVDYKKIGIDVNVEIVDSSVVDKVTRSGDYDLAITSVSTASTGSPVWFLKQYWGSNIDGSNPTNVSGFSNPKYDELLALAETTVDDTQRYNAIVEAQQILLDDSASLFLGYPKINMICKSYIKGLKISPSEYYIITKDLKKE</sequence>